<dbReference type="Gene3D" id="3.40.30.10">
    <property type="entry name" value="Glutaredoxin"/>
    <property type="match status" value="1"/>
</dbReference>
<dbReference type="InterPro" id="IPR036282">
    <property type="entry name" value="Glutathione-S-Trfase_C_sf"/>
</dbReference>
<dbReference type="PANTHER" id="PTHR11571">
    <property type="entry name" value="GLUTATHIONE S-TRANSFERASE"/>
    <property type="match status" value="1"/>
</dbReference>
<dbReference type="AlphaFoldDB" id="A0AA36CW60"/>
<dbReference type="PROSITE" id="PS50404">
    <property type="entry name" value="GST_NTER"/>
    <property type="match status" value="1"/>
</dbReference>
<accession>A0AA36CW60</accession>
<name>A0AA36CW60_9BILA</name>
<dbReference type="FunFam" id="1.20.1050.10:FF:000030">
    <property type="entry name" value="Glutathione S-transferase S1"/>
    <property type="match status" value="1"/>
</dbReference>
<comment type="caution">
    <text evidence="3">The sequence shown here is derived from an EMBL/GenBank/DDBJ whole genome shotgun (WGS) entry which is preliminary data.</text>
</comment>
<dbReference type="SUPFAM" id="SSF47616">
    <property type="entry name" value="GST C-terminal domain-like"/>
    <property type="match status" value="1"/>
</dbReference>
<dbReference type="InterPro" id="IPR050213">
    <property type="entry name" value="GST_superfamily"/>
</dbReference>
<feature type="non-terminal residue" evidence="3">
    <location>
        <position position="205"/>
    </location>
</feature>
<gene>
    <name evidence="3" type="ORF">MSPICULIGERA_LOCUS13326</name>
</gene>
<dbReference type="Proteomes" id="UP001177023">
    <property type="component" value="Unassembled WGS sequence"/>
</dbReference>
<dbReference type="Gene3D" id="1.20.1050.10">
    <property type="match status" value="1"/>
</dbReference>
<dbReference type="InterPro" id="IPR010987">
    <property type="entry name" value="Glutathione-S-Trfase_C-like"/>
</dbReference>
<evidence type="ECO:0008006" key="5">
    <source>
        <dbReference type="Google" id="ProtNLM"/>
    </source>
</evidence>
<dbReference type="FunFam" id="3.40.30.10:FF:000258">
    <property type="entry name" value="Glutathione S-transferase"/>
    <property type="match status" value="1"/>
</dbReference>
<dbReference type="SFLD" id="SFLDS00019">
    <property type="entry name" value="Glutathione_Transferase_(cytos"/>
    <property type="match status" value="1"/>
</dbReference>
<dbReference type="CDD" id="cd03192">
    <property type="entry name" value="GST_C_Sigma_like"/>
    <property type="match status" value="1"/>
</dbReference>
<dbReference type="PROSITE" id="PS50405">
    <property type="entry name" value="GST_CTER"/>
    <property type="match status" value="1"/>
</dbReference>
<dbReference type="Pfam" id="PF14497">
    <property type="entry name" value="GST_C_3"/>
    <property type="match status" value="1"/>
</dbReference>
<reference evidence="3" key="1">
    <citation type="submission" date="2023-06" db="EMBL/GenBank/DDBJ databases">
        <authorList>
            <person name="Delattre M."/>
        </authorList>
    </citation>
    <scope>NUCLEOTIDE SEQUENCE</scope>
    <source>
        <strain evidence="3">AF72</strain>
    </source>
</reference>
<feature type="domain" description="GST C-terminal" evidence="2">
    <location>
        <begin position="81"/>
        <end position="205"/>
    </location>
</feature>
<evidence type="ECO:0000313" key="3">
    <source>
        <dbReference type="EMBL" id="CAJ0575007.1"/>
    </source>
</evidence>
<evidence type="ECO:0000313" key="4">
    <source>
        <dbReference type="Proteomes" id="UP001177023"/>
    </source>
</evidence>
<dbReference type="CDD" id="cd03039">
    <property type="entry name" value="GST_N_Sigma_like"/>
    <property type="match status" value="1"/>
</dbReference>
<protein>
    <recommendedName>
        <fullName evidence="5">Glutathione transferase</fullName>
    </recommendedName>
</protein>
<dbReference type="GO" id="GO:0004364">
    <property type="term" value="F:glutathione transferase activity"/>
    <property type="evidence" value="ECO:0007669"/>
    <property type="project" value="UniProtKB-ARBA"/>
</dbReference>
<keyword evidence="4" id="KW-1185">Reference proteome</keyword>
<dbReference type="InterPro" id="IPR040079">
    <property type="entry name" value="Glutathione_S-Trfase"/>
</dbReference>
<dbReference type="PANTHER" id="PTHR11571:SF260">
    <property type="entry name" value="GLUTATHIONE S-TRANSFERASE"/>
    <property type="match status" value="1"/>
</dbReference>
<feature type="domain" description="GST N-terminal" evidence="1">
    <location>
        <begin position="2"/>
        <end position="79"/>
    </location>
</feature>
<dbReference type="SUPFAM" id="SSF52833">
    <property type="entry name" value="Thioredoxin-like"/>
    <property type="match status" value="1"/>
</dbReference>
<dbReference type="InterPro" id="IPR036249">
    <property type="entry name" value="Thioredoxin-like_sf"/>
</dbReference>
<sequence length="205" mass="23685">MPIYRLTYFDAMGRAEPSRLLFALAEVEFEDKRIAARDWPQVKSTVPWGQLPLLEVDDRSLSHCRAIERFLAKRFGFSGKDEWEEAKVDELVMGVEELLGKMQPWLDESNTTAKINLLKKLVEEVIHPFLVLYEDFLDKNGSGFLVGSQITLADLVVYHVVSFLDQKIIPRQVTAKFPKLCTFTRKIQAMPRIKTWLEARPKTEV</sequence>
<dbReference type="Pfam" id="PF02798">
    <property type="entry name" value="GST_N"/>
    <property type="match status" value="1"/>
</dbReference>
<evidence type="ECO:0000259" key="1">
    <source>
        <dbReference type="PROSITE" id="PS50404"/>
    </source>
</evidence>
<dbReference type="SFLD" id="SFLDG01205">
    <property type="entry name" value="AMPS.1"/>
    <property type="match status" value="1"/>
</dbReference>
<dbReference type="GO" id="GO:0006749">
    <property type="term" value="P:glutathione metabolic process"/>
    <property type="evidence" value="ECO:0007669"/>
    <property type="project" value="TreeGrafter"/>
</dbReference>
<evidence type="ECO:0000259" key="2">
    <source>
        <dbReference type="PROSITE" id="PS50405"/>
    </source>
</evidence>
<dbReference type="SFLD" id="SFLDG00363">
    <property type="entry name" value="AMPS_(cytGST):_Alpha-__Mu-__Pi"/>
    <property type="match status" value="1"/>
</dbReference>
<proteinExistence type="predicted"/>
<dbReference type="InterPro" id="IPR004045">
    <property type="entry name" value="Glutathione_S-Trfase_N"/>
</dbReference>
<organism evidence="3 4">
    <name type="scientific">Mesorhabditis spiculigera</name>
    <dbReference type="NCBI Taxonomy" id="96644"/>
    <lineage>
        <taxon>Eukaryota</taxon>
        <taxon>Metazoa</taxon>
        <taxon>Ecdysozoa</taxon>
        <taxon>Nematoda</taxon>
        <taxon>Chromadorea</taxon>
        <taxon>Rhabditida</taxon>
        <taxon>Rhabditina</taxon>
        <taxon>Rhabditomorpha</taxon>
        <taxon>Rhabditoidea</taxon>
        <taxon>Rhabditidae</taxon>
        <taxon>Mesorhabditinae</taxon>
        <taxon>Mesorhabditis</taxon>
    </lineage>
</organism>
<dbReference type="EMBL" id="CATQJA010002635">
    <property type="protein sequence ID" value="CAJ0575007.1"/>
    <property type="molecule type" value="Genomic_DNA"/>
</dbReference>
<dbReference type="InterPro" id="IPR004046">
    <property type="entry name" value="GST_C"/>
</dbReference>